<proteinExistence type="predicted"/>
<evidence type="ECO:0000313" key="3">
    <source>
        <dbReference type="Proteomes" id="UP000006727"/>
    </source>
</evidence>
<dbReference type="EnsemblPlants" id="Pp3c18_7950V3.1">
    <property type="protein sequence ID" value="Pp3c18_7950V3.1"/>
    <property type="gene ID" value="Pp3c18_7950"/>
</dbReference>
<dbReference type="Proteomes" id="UP000006727">
    <property type="component" value="Chromosome 18"/>
</dbReference>
<gene>
    <name evidence="2" type="primary">LOC112294933</name>
    <name evidence="1" type="ORF">PHYPA_022860</name>
</gene>
<reference evidence="1 3" key="1">
    <citation type="journal article" date="2008" name="Science">
        <title>The Physcomitrella genome reveals evolutionary insights into the conquest of land by plants.</title>
        <authorList>
            <person name="Rensing S."/>
            <person name="Lang D."/>
            <person name="Zimmer A."/>
            <person name="Terry A."/>
            <person name="Salamov A."/>
            <person name="Shapiro H."/>
            <person name="Nishiyama T."/>
            <person name="Perroud P.-F."/>
            <person name="Lindquist E."/>
            <person name="Kamisugi Y."/>
            <person name="Tanahashi T."/>
            <person name="Sakakibara K."/>
            <person name="Fujita T."/>
            <person name="Oishi K."/>
            <person name="Shin-I T."/>
            <person name="Kuroki Y."/>
            <person name="Toyoda A."/>
            <person name="Suzuki Y."/>
            <person name="Hashimoto A."/>
            <person name="Yamaguchi K."/>
            <person name="Sugano A."/>
            <person name="Kohara Y."/>
            <person name="Fujiyama A."/>
            <person name="Anterola A."/>
            <person name="Aoki S."/>
            <person name="Ashton N."/>
            <person name="Barbazuk W.B."/>
            <person name="Barker E."/>
            <person name="Bennetzen J."/>
            <person name="Bezanilla M."/>
            <person name="Blankenship R."/>
            <person name="Cho S.H."/>
            <person name="Dutcher S."/>
            <person name="Estelle M."/>
            <person name="Fawcett J.A."/>
            <person name="Gundlach H."/>
            <person name="Hanada K."/>
            <person name="Heyl A."/>
            <person name="Hicks K.A."/>
            <person name="Hugh J."/>
            <person name="Lohr M."/>
            <person name="Mayer K."/>
            <person name="Melkozernov A."/>
            <person name="Murata T."/>
            <person name="Nelson D."/>
            <person name="Pils B."/>
            <person name="Prigge M."/>
            <person name="Reiss B."/>
            <person name="Renner T."/>
            <person name="Rombauts S."/>
            <person name="Rushton P."/>
            <person name="Sanderfoot A."/>
            <person name="Schween G."/>
            <person name="Shiu S.-H."/>
            <person name="Stueber K."/>
            <person name="Theodoulou F.L."/>
            <person name="Tu H."/>
            <person name="Van de Peer Y."/>
            <person name="Verrier P.J."/>
            <person name="Waters E."/>
            <person name="Wood A."/>
            <person name="Yang L."/>
            <person name="Cove D."/>
            <person name="Cuming A."/>
            <person name="Hasebe M."/>
            <person name="Lucas S."/>
            <person name="Mishler D.B."/>
            <person name="Reski R."/>
            <person name="Grigoriev I."/>
            <person name="Quatrano R.S."/>
            <person name="Boore J.L."/>
        </authorList>
    </citation>
    <scope>NUCLEOTIDE SEQUENCE [LARGE SCALE GENOMIC DNA]</scope>
    <source>
        <strain evidence="2 3">cv. Gransden 2004</strain>
    </source>
</reference>
<sequence length="197" mass="21313">MHHNLDLPSFYLSPCSTVGDPRCCYPRSAKPNPTLGVCRTSASPPASPPAPLKFAPRSIYLCPISDDLHDTHLDSSPGALSYLFAISLSFSLSFCQAHRAGGGAISRSSRRRVLVSSPHRRQFASGWGELLRPSMLHAAALAKVLLILGIPASPLGALQLQYCLEGLFRSSEMRIGGGVGHFEMFTVGSWFRSFRAL</sequence>
<dbReference type="GeneID" id="112294933"/>
<dbReference type="KEGG" id="ppp:112294933"/>
<protein>
    <submittedName>
        <fullName evidence="1 2">Uncharacterized protein</fullName>
    </submittedName>
</protein>
<dbReference type="Gramene" id="Pp3c18_7950V3.1">
    <property type="protein sequence ID" value="Pp3c18_7950V3.1"/>
    <property type="gene ID" value="Pp3c18_7950"/>
</dbReference>
<dbReference type="RefSeq" id="XP_024401704.1">
    <property type="nucleotide sequence ID" value="XM_024545936.2"/>
</dbReference>
<organism evidence="1">
    <name type="scientific">Physcomitrium patens</name>
    <name type="common">Spreading-leaved earth moss</name>
    <name type="synonym">Physcomitrella patens</name>
    <dbReference type="NCBI Taxonomy" id="3218"/>
    <lineage>
        <taxon>Eukaryota</taxon>
        <taxon>Viridiplantae</taxon>
        <taxon>Streptophyta</taxon>
        <taxon>Embryophyta</taxon>
        <taxon>Bryophyta</taxon>
        <taxon>Bryophytina</taxon>
        <taxon>Bryopsida</taxon>
        <taxon>Funariidae</taxon>
        <taxon>Funariales</taxon>
        <taxon>Funariaceae</taxon>
        <taxon>Physcomitrium</taxon>
    </lineage>
</organism>
<reference evidence="1 3" key="2">
    <citation type="journal article" date="2018" name="Plant J.">
        <title>The Physcomitrella patens chromosome-scale assembly reveals moss genome structure and evolution.</title>
        <authorList>
            <person name="Lang D."/>
            <person name="Ullrich K.K."/>
            <person name="Murat F."/>
            <person name="Fuchs J."/>
            <person name="Jenkins J."/>
            <person name="Haas F.B."/>
            <person name="Piednoel M."/>
            <person name="Gundlach H."/>
            <person name="Van Bel M."/>
            <person name="Meyberg R."/>
            <person name="Vives C."/>
            <person name="Morata J."/>
            <person name="Symeonidi A."/>
            <person name="Hiss M."/>
            <person name="Muchero W."/>
            <person name="Kamisugi Y."/>
            <person name="Saleh O."/>
            <person name="Blanc G."/>
            <person name="Decker E.L."/>
            <person name="van Gessel N."/>
            <person name="Grimwood J."/>
            <person name="Hayes R.D."/>
            <person name="Graham S.W."/>
            <person name="Gunter L.E."/>
            <person name="McDaniel S.F."/>
            <person name="Hoernstein S.N.W."/>
            <person name="Larsson A."/>
            <person name="Li F.W."/>
            <person name="Perroud P.F."/>
            <person name="Phillips J."/>
            <person name="Ranjan P."/>
            <person name="Rokshar D.S."/>
            <person name="Rothfels C.J."/>
            <person name="Schneider L."/>
            <person name="Shu S."/>
            <person name="Stevenson D.W."/>
            <person name="Thummler F."/>
            <person name="Tillich M."/>
            <person name="Villarreal Aguilar J.C."/>
            <person name="Widiez T."/>
            <person name="Wong G.K."/>
            <person name="Wymore A."/>
            <person name="Zhang Y."/>
            <person name="Zimmer A.D."/>
            <person name="Quatrano R.S."/>
            <person name="Mayer K.F.X."/>
            <person name="Goodstein D."/>
            <person name="Casacuberta J.M."/>
            <person name="Vandepoele K."/>
            <person name="Reski R."/>
            <person name="Cuming A.C."/>
            <person name="Tuskan G.A."/>
            <person name="Maumus F."/>
            <person name="Salse J."/>
            <person name="Schmutz J."/>
            <person name="Rensing S.A."/>
        </authorList>
    </citation>
    <scope>NUCLEOTIDE SEQUENCE [LARGE SCALE GENOMIC DNA]</scope>
    <source>
        <strain evidence="2 3">cv. Gransden 2004</strain>
    </source>
</reference>
<dbReference type="EnsemblPlants" id="Pp3c18_7950V3.2">
    <property type="protein sequence ID" value="Pp3c18_7950V3.2"/>
    <property type="gene ID" value="Pp3c18_7950"/>
</dbReference>
<reference evidence="2" key="3">
    <citation type="submission" date="2020-12" db="UniProtKB">
        <authorList>
            <consortium name="EnsemblPlants"/>
        </authorList>
    </citation>
    <scope>IDENTIFICATION</scope>
</reference>
<evidence type="ECO:0000313" key="1">
    <source>
        <dbReference type="EMBL" id="PNR34961.1"/>
    </source>
</evidence>
<dbReference type="EMBL" id="ABEU02000018">
    <property type="protein sequence ID" value="PNR34961.1"/>
    <property type="molecule type" value="Genomic_DNA"/>
</dbReference>
<evidence type="ECO:0000313" key="2">
    <source>
        <dbReference type="EnsemblPlants" id="Pp3c18_7950V3.1"/>
    </source>
</evidence>
<name>A0A2K1J0B3_PHYPA</name>
<dbReference type="Gramene" id="Pp3c18_7950V3.2">
    <property type="protein sequence ID" value="Pp3c18_7950V3.2"/>
    <property type="gene ID" value="Pp3c18_7950"/>
</dbReference>
<accession>A0A2K1J0B3</accession>
<keyword evidence="3" id="KW-1185">Reference proteome</keyword>
<dbReference type="AlphaFoldDB" id="A0A2K1J0B3"/>